<evidence type="ECO:0000256" key="10">
    <source>
        <dbReference type="ARBA" id="ARBA00023014"/>
    </source>
</evidence>
<keyword evidence="8 13" id="KW-0269">Exonuclease</keyword>
<dbReference type="PANTHER" id="PTHR36531:SF6">
    <property type="entry name" value="DNA REPLICATION ATP-DEPENDENT HELICASE_NUCLEASE DNA2"/>
    <property type="match status" value="1"/>
</dbReference>
<keyword evidence="12 13" id="KW-0464">Manganese</keyword>
<evidence type="ECO:0000256" key="2">
    <source>
        <dbReference type="ARBA" id="ARBA00009189"/>
    </source>
</evidence>
<evidence type="ECO:0000256" key="11">
    <source>
        <dbReference type="ARBA" id="ARBA00023118"/>
    </source>
</evidence>
<keyword evidence="10 13" id="KW-0411">Iron-sulfur</keyword>
<organism evidence="15 16">
    <name type="scientific">Paludisphaera mucosa</name>
    <dbReference type="NCBI Taxonomy" id="3030827"/>
    <lineage>
        <taxon>Bacteria</taxon>
        <taxon>Pseudomonadati</taxon>
        <taxon>Planctomycetota</taxon>
        <taxon>Planctomycetia</taxon>
        <taxon>Isosphaerales</taxon>
        <taxon>Isosphaeraceae</taxon>
        <taxon>Paludisphaera</taxon>
    </lineage>
</organism>
<evidence type="ECO:0000256" key="8">
    <source>
        <dbReference type="ARBA" id="ARBA00022839"/>
    </source>
</evidence>
<keyword evidence="6 13" id="KW-0479">Metal-binding</keyword>
<dbReference type="EMBL" id="JARRAG010000001">
    <property type="protein sequence ID" value="MDG3002830.1"/>
    <property type="molecule type" value="Genomic_DNA"/>
</dbReference>
<gene>
    <name evidence="15" type="primary">cas4</name>
    <name evidence="15" type="ORF">PZE19_03540</name>
</gene>
<evidence type="ECO:0000256" key="12">
    <source>
        <dbReference type="ARBA" id="ARBA00023211"/>
    </source>
</evidence>
<evidence type="ECO:0000259" key="14">
    <source>
        <dbReference type="Pfam" id="PF01930"/>
    </source>
</evidence>
<dbReference type="NCBIfam" id="TIGR00372">
    <property type="entry name" value="cas4"/>
    <property type="match status" value="1"/>
</dbReference>
<evidence type="ECO:0000313" key="16">
    <source>
        <dbReference type="Proteomes" id="UP001216907"/>
    </source>
</evidence>
<evidence type="ECO:0000256" key="1">
    <source>
        <dbReference type="ARBA" id="ARBA00001966"/>
    </source>
</evidence>
<sequence>MEVDDLLPLSGLQHLIFCERQFALIHVEQLWAENALTISGGQLHERVDVPGVTSGAAVRTARALPLRSDRPGLGGKADVVEFHREKMGDGWIVWRPFPVEYKRGRPKTRGADEVQLCAQALCLEDMLGLDVPRGALFYGETRRRKEVEFTPSLRSRVEAAALRGRELFDARITPRAARHKGCDRCSLLDLCLPGVTGAPPETTARTRYAELPEDAP</sequence>
<comment type="cofactor">
    <cofactor evidence="13">
        <name>Mg(2+)</name>
        <dbReference type="ChEBI" id="CHEBI:18420"/>
    </cofactor>
    <cofactor evidence="13">
        <name>Mn(2+)</name>
        <dbReference type="ChEBI" id="CHEBI:29035"/>
    </cofactor>
    <text evidence="13">Mg(2+) or Mn(2+) required for ssDNA cleavage activity.</text>
</comment>
<evidence type="ECO:0000256" key="7">
    <source>
        <dbReference type="ARBA" id="ARBA00022801"/>
    </source>
</evidence>
<dbReference type="Gene3D" id="3.90.320.10">
    <property type="match status" value="1"/>
</dbReference>
<comment type="cofactor">
    <cofactor evidence="13">
        <name>iron-sulfur cluster</name>
        <dbReference type="ChEBI" id="CHEBI:30408"/>
    </cofactor>
</comment>
<accession>A0ABT6F616</accession>
<keyword evidence="7 13" id="KW-0378">Hydrolase</keyword>
<comment type="caution">
    <text evidence="15">The sequence shown here is derived from an EMBL/GenBank/DDBJ whole genome shotgun (WGS) entry which is preliminary data.</text>
</comment>
<evidence type="ECO:0000256" key="5">
    <source>
        <dbReference type="ARBA" id="ARBA00022722"/>
    </source>
</evidence>
<comment type="similarity">
    <text evidence="2 13">Belongs to the CRISPR-associated exonuclease Cas4 family.</text>
</comment>
<evidence type="ECO:0000256" key="13">
    <source>
        <dbReference type="RuleBase" id="RU365022"/>
    </source>
</evidence>
<dbReference type="RefSeq" id="WP_277859193.1">
    <property type="nucleotide sequence ID" value="NZ_JARRAG010000001.1"/>
</dbReference>
<keyword evidence="5 13" id="KW-0540">Nuclease</keyword>
<keyword evidence="9 13" id="KW-0408">Iron</keyword>
<proteinExistence type="inferred from homology"/>
<evidence type="ECO:0000313" key="15">
    <source>
        <dbReference type="EMBL" id="MDG3002830.1"/>
    </source>
</evidence>
<keyword evidence="16" id="KW-1185">Reference proteome</keyword>
<dbReference type="Proteomes" id="UP001216907">
    <property type="component" value="Unassembled WGS sequence"/>
</dbReference>
<dbReference type="InterPro" id="IPR051827">
    <property type="entry name" value="Cas4_exonuclease"/>
</dbReference>
<dbReference type="InterPro" id="IPR011604">
    <property type="entry name" value="PDDEXK-like_dom_sf"/>
</dbReference>
<reference evidence="15 16" key="1">
    <citation type="submission" date="2023-03" db="EMBL/GenBank/DDBJ databases">
        <title>Paludisphaera mucosa sp. nov. a novel planctomycete from northern fen.</title>
        <authorList>
            <person name="Ivanova A."/>
        </authorList>
    </citation>
    <scope>NUCLEOTIDE SEQUENCE [LARGE SCALE GENOMIC DNA]</scope>
    <source>
        <strain evidence="15 16">Pla2</strain>
    </source>
</reference>
<dbReference type="PANTHER" id="PTHR36531">
    <property type="entry name" value="CRISPR-ASSOCIATED EXONUCLEASE CAS4"/>
    <property type="match status" value="1"/>
</dbReference>
<evidence type="ECO:0000256" key="9">
    <source>
        <dbReference type="ARBA" id="ARBA00023004"/>
    </source>
</evidence>
<comment type="cofactor">
    <cofactor evidence="1">
        <name>[4Fe-4S] cluster</name>
        <dbReference type="ChEBI" id="CHEBI:49883"/>
    </cofactor>
</comment>
<comment type="function">
    <text evidence="13">CRISPR (clustered regularly interspaced short palindromic repeat) is an adaptive immune system that provides protection against mobile genetic elements (viruses, transposable elements and conjugative plasmids). CRISPR clusters contain sequences complementary to antecedent mobile elements and target invading nucleic acids. CRISPR clusters are transcribed and processed into CRISPR RNA (crRNA).</text>
</comment>
<feature type="domain" description="DUF83" evidence="14">
    <location>
        <begin position="11"/>
        <end position="192"/>
    </location>
</feature>
<keyword evidence="11 13" id="KW-0051">Antiviral defense</keyword>
<dbReference type="InterPro" id="IPR013343">
    <property type="entry name" value="CRISPR-assoc_prot_Cas4"/>
</dbReference>
<dbReference type="Pfam" id="PF01930">
    <property type="entry name" value="Cas_Cas4"/>
    <property type="match status" value="1"/>
</dbReference>
<evidence type="ECO:0000256" key="4">
    <source>
        <dbReference type="ARBA" id="ARBA00020049"/>
    </source>
</evidence>
<dbReference type="EC" id="3.1.12.1" evidence="3 13"/>
<protein>
    <recommendedName>
        <fullName evidence="4 13">CRISPR-associated exonuclease Cas4</fullName>
        <ecNumber evidence="3 13">3.1.12.1</ecNumber>
    </recommendedName>
</protein>
<dbReference type="InterPro" id="IPR022765">
    <property type="entry name" value="Dna2/Cas4_DUF83"/>
</dbReference>
<name>A0ABT6F616_9BACT</name>
<evidence type="ECO:0000256" key="3">
    <source>
        <dbReference type="ARBA" id="ARBA00012768"/>
    </source>
</evidence>
<evidence type="ECO:0000256" key="6">
    <source>
        <dbReference type="ARBA" id="ARBA00022723"/>
    </source>
</evidence>